<dbReference type="EMBL" id="QKWW01000027">
    <property type="protein sequence ID" value="PZT55703.1"/>
    <property type="molecule type" value="Genomic_DNA"/>
</dbReference>
<protein>
    <submittedName>
        <fullName evidence="2">Uncharacterized protein</fullName>
    </submittedName>
</protein>
<keyword evidence="1" id="KW-0472">Membrane</keyword>
<reference evidence="2 3" key="1">
    <citation type="submission" date="2018-06" db="EMBL/GenBank/DDBJ databases">
        <title>Isolation of heavy metals resistant Paenibacillus silvae NC2 from Gold-Copper mine in ZiJin, China.</title>
        <authorList>
            <person name="Xu J."/>
            <person name="Mazhar H.S."/>
            <person name="Rensing C."/>
        </authorList>
    </citation>
    <scope>NUCLEOTIDE SEQUENCE [LARGE SCALE GENOMIC DNA]</scope>
    <source>
        <strain evidence="2 3">NC2</strain>
    </source>
</reference>
<keyword evidence="1" id="KW-1133">Transmembrane helix</keyword>
<keyword evidence="1" id="KW-0812">Transmembrane</keyword>
<name>A0A2W6QEL8_9BACL</name>
<accession>A0A2W6QEL8</accession>
<dbReference type="Proteomes" id="UP000249204">
    <property type="component" value="Unassembled WGS sequence"/>
</dbReference>
<dbReference type="AlphaFoldDB" id="A0A2W6QEL8"/>
<gene>
    <name evidence="2" type="ORF">DN757_10690</name>
</gene>
<evidence type="ECO:0000313" key="2">
    <source>
        <dbReference type="EMBL" id="PZT55703.1"/>
    </source>
</evidence>
<proteinExistence type="predicted"/>
<sequence length="150" mass="16675">MKRKVIGTILLIISLTIILSIYWKYSATLKLEEENKIIETSPNTSKKMHLTWDLVGDQVDPVKGYFVGIGYPNIKLNVKNTGAQSFRIEVKHNSKGTIIFDENIAAGATVEFINNNHMPLVPSGAYTVTIYGGTGFPIGQVLLKQSKFPY</sequence>
<evidence type="ECO:0000313" key="3">
    <source>
        <dbReference type="Proteomes" id="UP000249204"/>
    </source>
</evidence>
<comment type="caution">
    <text evidence="2">The sequence shown here is derived from an EMBL/GenBank/DDBJ whole genome shotgun (WGS) entry which is preliminary data.</text>
</comment>
<organism evidence="2 3">
    <name type="scientific">Paenibacillus silvae</name>
    <dbReference type="NCBI Taxonomy" id="1325358"/>
    <lineage>
        <taxon>Bacteria</taxon>
        <taxon>Bacillati</taxon>
        <taxon>Bacillota</taxon>
        <taxon>Bacilli</taxon>
        <taxon>Bacillales</taxon>
        <taxon>Paenibacillaceae</taxon>
        <taxon>Paenibacillus</taxon>
    </lineage>
</organism>
<dbReference type="RefSeq" id="WP_111270225.1">
    <property type="nucleotide sequence ID" value="NZ_QKWW01000027.1"/>
</dbReference>
<feature type="transmembrane region" description="Helical" evidence="1">
    <location>
        <begin position="5"/>
        <end position="23"/>
    </location>
</feature>
<evidence type="ECO:0000256" key="1">
    <source>
        <dbReference type="SAM" id="Phobius"/>
    </source>
</evidence>